<name>K0NAN0_DESTT</name>
<protein>
    <submittedName>
        <fullName evidence="1">Uncharacterized protein</fullName>
    </submittedName>
</protein>
<evidence type="ECO:0000313" key="1">
    <source>
        <dbReference type="EMBL" id="CCK81149.1"/>
    </source>
</evidence>
<sequence>MREVINFIDIPEEYKQAIGAPDPGTRLYRQFGHDKEKELWWDAILSITKERNVVSPGGASSFVGVSRTAVHKRIKEGRLTAFAFHTVEENKLLKKINISYEQLAESGWPQILYIPWSELKDWRNYINSRKQKASLRKKNMDADHTDDKFLKGNLAWKNKKRKNDG</sequence>
<reference evidence="1 2" key="1">
    <citation type="journal article" date="2013" name="Environ. Microbiol.">
        <title>Complete genome, catabolic sub-proteomes and key-metabolites of Desulfobacula toluolica Tol2, a marine, aromatic compound-degrading, sulfate-reducing bacterium.</title>
        <authorList>
            <person name="Wohlbrand L."/>
            <person name="Jacob J.H."/>
            <person name="Kube M."/>
            <person name="Mussmann M."/>
            <person name="Jarling R."/>
            <person name="Beck A."/>
            <person name="Amann R."/>
            <person name="Wilkes H."/>
            <person name="Reinhardt R."/>
            <person name="Rabus R."/>
        </authorList>
    </citation>
    <scope>NUCLEOTIDE SEQUENCE [LARGE SCALE GENOMIC DNA]</scope>
    <source>
        <strain evidence="2">DSM 7467 / Tol2</strain>
    </source>
</reference>
<dbReference type="STRING" id="651182.TOL2_C29900"/>
<dbReference type="EMBL" id="FO203503">
    <property type="protein sequence ID" value="CCK81149.1"/>
    <property type="molecule type" value="Genomic_DNA"/>
</dbReference>
<dbReference type="KEGG" id="dto:TOL2_C29900"/>
<dbReference type="HOGENOM" id="CLU_1608234_0_0_7"/>
<proteinExistence type="predicted"/>
<evidence type="ECO:0000313" key="2">
    <source>
        <dbReference type="Proteomes" id="UP000007347"/>
    </source>
</evidence>
<gene>
    <name evidence="1" type="ordered locus">TOL2_C29900</name>
</gene>
<accession>K0NAN0</accession>
<dbReference type="RefSeq" id="WP_014958358.1">
    <property type="nucleotide sequence ID" value="NC_018645.1"/>
</dbReference>
<organism evidence="1 2">
    <name type="scientific">Desulfobacula toluolica (strain DSM 7467 / Tol2)</name>
    <dbReference type="NCBI Taxonomy" id="651182"/>
    <lineage>
        <taxon>Bacteria</taxon>
        <taxon>Pseudomonadati</taxon>
        <taxon>Thermodesulfobacteriota</taxon>
        <taxon>Desulfobacteria</taxon>
        <taxon>Desulfobacterales</taxon>
        <taxon>Desulfobacteraceae</taxon>
        <taxon>Desulfobacula</taxon>
    </lineage>
</organism>
<keyword evidence="2" id="KW-1185">Reference proteome</keyword>
<dbReference type="OrthoDB" id="9825687at2"/>
<dbReference type="AlphaFoldDB" id="K0NAN0"/>
<dbReference type="Proteomes" id="UP000007347">
    <property type="component" value="Chromosome"/>
</dbReference>